<comment type="caution">
    <text evidence="1">The sequence shown here is derived from an EMBL/GenBank/DDBJ whole genome shotgun (WGS) entry which is preliminary data.</text>
</comment>
<sequence>MESYSEGNPALRCTGVRRQATGSKLLEKEVCKQEEIKRRIELSEASITYNNALDNCSASFKCPSTEKTREGTATVLANGKNVSCNILNRDFDCN</sequence>
<accession>A0AAD3NW25</accession>
<dbReference type="EMBL" id="BSEH01001215">
    <property type="protein sequence ID" value="GLJ59669.1"/>
    <property type="molecule type" value="Genomic_DNA"/>
</dbReference>
<evidence type="ECO:0000313" key="2">
    <source>
        <dbReference type="EMBL" id="GLJ59801.1"/>
    </source>
</evidence>
<name>A0AAD3NW25_CRYJA</name>
<keyword evidence="3" id="KW-1185">Reference proteome</keyword>
<dbReference type="EMBL" id="BSEH01001533">
    <property type="protein sequence ID" value="GLJ59801.1"/>
    <property type="molecule type" value="Genomic_DNA"/>
</dbReference>
<dbReference type="Proteomes" id="UP001234787">
    <property type="component" value="Unassembled WGS sequence"/>
</dbReference>
<protein>
    <submittedName>
        <fullName evidence="1">Uncharacterized protein</fullName>
    </submittedName>
</protein>
<gene>
    <name evidence="1" type="ORF">SUGI_1518510</name>
    <name evidence="2" type="ORF">SUGI_1523690</name>
</gene>
<evidence type="ECO:0000313" key="1">
    <source>
        <dbReference type="EMBL" id="GLJ59669.1"/>
    </source>
</evidence>
<evidence type="ECO:0000313" key="3">
    <source>
        <dbReference type="Proteomes" id="UP001234787"/>
    </source>
</evidence>
<organism evidence="1 3">
    <name type="scientific">Cryptomeria japonica</name>
    <name type="common">Japanese cedar</name>
    <name type="synonym">Cupressus japonica</name>
    <dbReference type="NCBI Taxonomy" id="3369"/>
    <lineage>
        <taxon>Eukaryota</taxon>
        <taxon>Viridiplantae</taxon>
        <taxon>Streptophyta</taxon>
        <taxon>Embryophyta</taxon>
        <taxon>Tracheophyta</taxon>
        <taxon>Spermatophyta</taxon>
        <taxon>Pinopsida</taxon>
        <taxon>Pinidae</taxon>
        <taxon>Conifers II</taxon>
        <taxon>Cupressales</taxon>
        <taxon>Cupressaceae</taxon>
        <taxon>Cryptomeria</taxon>
    </lineage>
</organism>
<proteinExistence type="predicted"/>
<reference evidence="1" key="1">
    <citation type="submission" date="2022-12" db="EMBL/GenBank/DDBJ databases">
        <title>Chromosome-Level Genome Assembly of Japanese Cedar (Cryptomeriajaponica D. Don).</title>
        <authorList>
            <person name="Fujino T."/>
            <person name="Yamaguchi K."/>
            <person name="Yokoyama T."/>
            <person name="Hamanaka T."/>
            <person name="Harazono Y."/>
            <person name="Kamada H."/>
            <person name="Kobayashi W."/>
            <person name="Ujino-Ihara T."/>
            <person name="Uchiyama K."/>
            <person name="Matsumoto A."/>
            <person name="Izuno A."/>
            <person name="Tsumura Y."/>
            <person name="Toyoda A."/>
            <person name="Shigenobu S."/>
            <person name="Moriguchi Y."/>
            <person name="Ueno S."/>
            <person name="Kasahara M."/>
        </authorList>
    </citation>
    <scope>NUCLEOTIDE SEQUENCE</scope>
</reference>
<dbReference type="AlphaFoldDB" id="A0AAD3NW25"/>